<feature type="region of interest" description="Disordered" evidence="1">
    <location>
        <begin position="1"/>
        <end position="32"/>
    </location>
</feature>
<dbReference type="Pfam" id="PF00149">
    <property type="entry name" value="Metallophos"/>
    <property type="match status" value="1"/>
</dbReference>
<dbReference type="GO" id="GO:0016787">
    <property type="term" value="F:hydrolase activity"/>
    <property type="evidence" value="ECO:0007669"/>
    <property type="project" value="InterPro"/>
</dbReference>
<dbReference type="Proteomes" id="UP001295423">
    <property type="component" value="Unassembled WGS sequence"/>
</dbReference>
<proteinExistence type="predicted"/>
<reference evidence="4" key="1">
    <citation type="submission" date="2023-08" db="EMBL/GenBank/DDBJ databases">
        <authorList>
            <person name="Audoor S."/>
            <person name="Bilcke G."/>
        </authorList>
    </citation>
    <scope>NUCLEOTIDE SEQUENCE</scope>
</reference>
<organism evidence="4 5">
    <name type="scientific">Cylindrotheca closterium</name>
    <dbReference type="NCBI Taxonomy" id="2856"/>
    <lineage>
        <taxon>Eukaryota</taxon>
        <taxon>Sar</taxon>
        <taxon>Stramenopiles</taxon>
        <taxon>Ochrophyta</taxon>
        <taxon>Bacillariophyta</taxon>
        <taxon>Bacillariophyceae</taxon>
        <taxon>Bacillariophycidae</taxon>
        <taxon>Bacillariales</taxon>
        <taxon>Bacillariaceae</taxon>
        <taxon>Cylindrotheca</taxon>
    </lineage>
</organism>
<feature type="domain" description="Calcineurin-like phosphoesterase" evidence="3">
    <location>
        <begin position="122"/>
        <end position="373"/>
    </location>
</feature>
<dbReference type="EMBL" id="CAKOGP040002369">
    <property type="protein sequence ID" value="CAJ1968167.1"/>
    <property type="molecule type" value="Genomic_DNA"/>
</dbReference>
<keyword evidence="5" id="KW-1185">Reference proteome</keyword>
<evidence type="ECO:0000256" key="1">
    <source>
        <dbReference type="SAM" id="MobiDB-lite"/>
    </source>
</evidence>
<dbReference type="InterPro" id="IPR029052">
    <property type="entry name" value="Metallo-depent_PP-like"/>
</dbReference>
<evidence type="ECO:0000256" key="2">
    <source>
        <dbReference type="SAM" id="Phobius"/>
    </source>
</evidence>
<evidence type="ECO:0000313" key="5">
    <source>
        <dbReference type="Proteomes" id="UP001295423"/>
    </source>
</evidence>
<evidence type="ECO:0000259" key="3">
    <source>
        <dbReference type="Pfam" id="PF00149"/>
    </source>
</evidence>
<feature type="compositionally biased region" description="Polar residues" evidence="1">
    <location>
        <begin position="1"/>
        <end position="22"/>
    </location>
</feature>
<dbReference type="InterPro" id="IPR004843">
    <property type="entry name" value="Calcineurin-like_PHP"/>
</dbReference>
<accession>A0AAD2GAR7</accession>
<keyword evidence="2" id="KW-1133">Transmembrane helix</keyword>
<evidence type="ECO:0000313" key="4">
    <source>
        <dbReference type="EMBL" id="CAJ1968167.1"/>
    </source>
</evidence>
<comment type="caution">
    <text evidence="4">The sequence shown here is derived from an EMBL/GenBank/DDBJ whole genome shotgun (WGS) entry which is preliminary data.</text>
</comment>
<feature type="transmembrane region" description="Helical" evidence="2">
    <location>
        <begin position="38"/>
        <end position="58"/>
    </location>
</feature>
<dbReference type="AlphaFoldDB" id="A0AAD2GAR7"/>
<gene>
    <name evidence="4" type="ORF">CYCCA115_LOCUS23111</name>
</gene>
<dbReference type="Gene3D" id="3.60.21.10">
    <property type="match status" value="1"/>
</dbReference>
<name>A0AAD2GAR7_9STRA</name>
<dbReference type="PANTHER" id="PTHR37844:SF2">
    <property type="entry name" value="SER_THR PROTEIN PHOSPHATASE SUPERFAMILY (AFU_ORTHOLOGUE AFUA_1G14840)"/>
    <property type="match status" value="1"/>
</dbReference>
<keyword evidence="2" id="KW-0472">Membrane</keyword>
<dbReference type="SUPFAM" id="SSF56300">
    <property type="entry name" value="Metallo-dependent phosphatases"/>
    <property type="match status" value="1"/>
</dbReference>
<sequence>MSLVSKQPKTIAETDSTRANNKGQKKERNQNQTGHRDYIWKVLVAIGFLIPLFFFAFFDLMKSNGGFQQDSSELSNSGEIKVKTAAIESTRIEKPSKQPETDIIQMESNNYATVTNSTGPVRIQIASDLHIEFFGEDEDLNFLIEPKAPILALLGDVGYACTQQLRKFLLSQCDRFEEVWFLAGNHEYYNHGGTHYSVTEQDAWLQQVASERPNLKYLEKSVIPMWNGNVVVLATTLWSDIPDNYLEEAEHFLNDYRLSYNHAPSETAPRLLRASETRQWYRDNLNWLQTQLQTIYDQNKIRAQHQQQGQHHHHQEQQTKVIVLTHHTPLMIGTSAPQYEGMDSTHCFSSDLQSLMVHPYSPIDIWACGHTHYNFDLALTQNETSSTGNGSSEKLVRVVSNQRGYQSRPKPDYRADGIVLEIR</sequence>
<dbReference type="PANTHER" id="PTHR37844">
    <property type="entry name" value="SER/THR PROTEIN PHOSPHATASE SUPERFAMILY (AFU_ORTHOLOGUE AFUA_1G14840)"/>
    <property type="match status" value="1"/>
</dbReference>
<protein>
    <recommendedName>
        <fullName evidence="3">Calcineurin-like phosphoesterase domain-containing protein</fullName>
    </recommendedName>
</protein>
<keyword evidence="2" id="KW-0812">Transmembrane</keyword>